<dbReference type="PANTHER" id="PTHR35871:SF1">
    <property type="entry name" value="CXC1-LIKE CYSTEINE CLUSTER ASSOCIATED WITH KDZ TRANSPOSASES DOMAIN-CONTAINING PROTEIN"/>
    <property type="match status" value="1"/>
</dbReference>
<gene>
    <name evidence="2" type="ORF">PGTG_12098</name>
</gene>
<dbReference type="GO" id="GO:0003676">
    <property type="term" value="F:nucleic acid binding"/>
    <property type="evidence" value="ECO:0007669"/>
    <property type="project" value="InterPro"/>
</dbReference>
<sequence>MALNQAQKGQRRRRRNEAQNKGDTKAVKAKKIKSKKPKKLTKTVIEIPDSDDSGIECLPGSDDSDIEFVNNSRARDEDNGIESSNFQGGNIAELDSTQMTNTDPAVPISDVDSEEVQTESIGQTATTSFPPSDRTKFIGNPNSDEDDTFDLYDQEMEERNQANNLVQYMEAAIQDDTSDEEAEEIADDPLQMMWSIFYGPLSYVDPKPRGRVLKTGKTNYSHPVASSNPSSKKLVTRPLPRQTKHDRKKKKEQALGFNNNMMQNYLIRQPTTKEARDPMIDPNLEQATLNDDGIPANLVETESAESRLNIEQQRYLAAPKPLRPKTNAEKAKAKSDKAQALWDELNSALLAATAILKSRAKKDKRFQIPQWTIDNLHEFNSLRYQHIIDGTPLPTSAASIATARSYIRRHSLKKGPQESNCGSYLAKVICKQANHVLAYREIPELKRGNHTNHPSMLNNTEIREAVFKWAAAQVPGEVTPIKFQTHIVNEILPAFGINTTLSRNAATRWMYKLGYRPQEHKKCLYFDGHERPDVVESRLKYIKDYSMYRTRSRMYDLQTFEQSAVVEPDSLNSMRETVFIYHDESTIHAKERPKSTWLLPGTSEIRSKNTGRLIHISDFILETTGRLKLTDDEFQNAASKPDSADAATIIYPGSNGDRWWDMEQLCNQVSCKAIPIFEILHPNSQAVFIFDCSSAHGAYAKTALRVQNMNLSPGGKQSRLRDSIIPSDDPCIPSHLWGQTQQFVYSNAHPDPKKAGQPKGVQAILEERGLWQYYSAKAKKEGKPNLNLRCSSCAASNIRKDAQERSSRLIRQAEESGYFLSQEQSITELAASDSSLKHINTEQEPPASADVSSSTCCWSKILSSQSDFVNERPLLQTIIEDAGHICLFLPKFHCELNPIELFWSYIKESYRKQSHTCKTFQSSKELFDRVRQSCPLVTIRKYFCRIDRQISAYQQGYTGKQSHALVKKYKSHRCIPRKAAMNIDILTS</sequence>
<dbReference type="GeneID" id="10540150"/>
<dbReference type="VEuPathDB" id="FungiDB:PGTG_12098"/>
<feature type="region of interest" description="Disordered" evidence="1">
    <location>
        <begin position="113"/>
        <end position="145"/>
    </location>
</feature>
<dbReference type="InParanoid" id="E3KPB7"/>
<keyword evidence="3" id="KW-1185">Reference proteome</keyword>
<dbReference type="KEGG" id="pgr:PGTG_12098"/>
<dbReference type="Gene3D" id="3.30.420.10">
    <property type="entry name" value="Ribonuclease H-like superfamily/Ribonuclease H"/>
    <property type="match status" value="1"/>
</dbReference>
<reference evidence="3" key="2">
    <citation type="journal article" date="2011" name="Proc. Natl. Acad. Sci. U.S.A.">
        <title>Obligate biotrophy features unraveled by the genomic analysis of rust fungi.</title>
        <authorList>
            <person name="Duplessis S."/>
            <person name="Cuomo C.A."/>
            <person name="Lin Y.-C."/>
            <person name="Aerts A."/>
            <person name="Tisserant E."/>
            <person name="Veneault-Fourrey C."/>
            <person name="Joly D.L."/>
            <person name="Hacquard S."/>
            <person name="Amselem J."/>
            <person name="Cantarel B.L."/>
            <person name="Chiu R."/>
            <person name="Coutinho P.M."/>
            <person name="Feau N."/>
            <person name="Field M."/>
            <person name="Frey P."/>
            <person name="Gelhaye E."/>
            <person name="Goldberg J."/>
            <person name="Grabherr M.G."/>
            <person name="Kodira C.D."/>
            <person name="Kohler A."/>
            <person name="Kuees U."/>
            <person name="Lindquist E.A."/>
            <person name="Lucas S.M."/>
            <person name="Mago R."/>
            <person name="Mauceli E."/>
            <person name="Morin E."/>
            <person name="Murat C."/>
            <person name="Pangilinan J.L."/>
            <person name="Park R."/>
            <person name="Pearson M."/>
            <person name="Quesneville H."/>
            <person name="Rouhier N."/>
            <person name="Sakthikumar S."/>
            <person name="Salamov A.A."/>
            <person name="Schmutz J."/>
            <person name="Selles B."/>
            <person name="Shapiro H."/>
            <person name="Tanguay P."/>
            <person name="Tuskan G.A."/>
            <person name="Henrissat B."/>
            <person name="Van de Peer Y."/>
            <person name="Rouze P."/>
            <person name="Ellis J.G."/>
            <person name="Dodds P.N."/>
            <person name="Schein J.E."/>
            <person name="Zhong S."/>
            <person name="Hamelin R.C."/>
            <person name="Grigoriev I.V."/>
            <person name="Szabo L.J."/>
            <person name="Martin F."/>
        </authorList>
    </citation>
    <scope>NUCLEOTIDE SEQUENCE [LARGE SCALE GENOMIC DNA]</scope>
    <source>
        <strain evidence="3">CRL 75-36-700-3 / race SCCL</strain>
    </source>
</reference>
<feature type="region of interest" description="Disordered" evidence="1">
    <location>
        <begin position="217"/>
        <end position="252"/>
    </location>
</feature>
<feature type="compositionally biased region" description="Basic residues" evidence="1">
    <location>
        <begin position="242"/>
        <end position="251"/>
    </location>
</feature>
<feature type="compositionally biased region" description="Polar residues" evidence="1">
    <location>
        <begin position="118"/>
        <end position="130"/>
    </location>
</feature>
<dbReference type="OrthoDB" id="2505908at2759"/>
<dbReference type="PANTHER" id="PTHR35871">
    <property type="entry name" value="EXPRESSED PROTEIN"/>
    <property type="match status" value="1"/>
</dbReference>
<dbReference type="AlphaFoldDB" id="E3KPB7"/>
<accession>E3KPB7</accession>
<dbReference type="HOGENOM" id="CLU_005726_6_0_1"/>
<protein>
    <recommendedName>
        <fullName evidence="4">Tc1-like transposase DDE domain-containing protein</fullName>
    </recommendedName>
</protein>
<evidence type="ECO:0008006" key="4">
    <source>
        <dbReference type="Google" id="ProtNLM"/>
    </source>
</evidence>
<evidence type="ECO:0000256" key="1">
    <source>
        <dbReference type="SAM" id="MobiDB-lite"/>
    </source>
</evidence>
<organism evidence="2 3">
    <name type="scientific">Puccinia graminis f. sp. tritici (strain CRL 75-36-700-3 / race SCCL)</name>
    <name type="common">Black stem rust fungus</name>
    <dbReference type="NCBI Taxonomy" id="418459"/>
    <lineage>
        <taxon>Eukaryota</taxon>
        <taxon>Fungi</taxon>
        <taxon>Dikarya</taxon>
        <taxon>Basidiomycota</taxon>
        <taxon>Pucciniomycotina</taxon>
        <taxon>Pucciniomycetes</taxon>
        <taxon>Pucciniales</taxon>
        <taxon>Pucciniaceae</taxon>
        <taxon>Puccinia</taxon>
    </lineage>
</organism>
<dbReference type="EMBL" id="DS178298">
    <property type="protein sequence ID" value="EFP86142.2"/>
    <property type="molecule type" value="Genomic_DNA"/>
</dbReference>
<feature type="region of interest" description="Disordered" evidence="1">
    <location>
        <begin position="1"/>
        <end position="64"/>
    </location>
</feature>
<feature type="compositionally biased region" description="Basic and acidic residues" evidence="1">
    <location>
        <begin position="16"/>
        <end position="26"/>
    </location>
</feature>
<dbReference type="Proteomes" id="UP000008783">
    <property type="component" value="Unassembled WGS sequence"/>
</dbReference>
<name>E3KPB7_PUCGT</name>
<evidence type="ECO:0000313" key="2">
    <source>
        <dbReference type="EMBL" id="EFP86142.2"/>
    </source>
</evidence>
<evidence type="ECO:0000313" key="3">
    <source>
        <dbReference type="Proteomes" id="UP000008783"/>
    </source>
</evidence>
<feature type="compositionally biased region" description="Polar residues" evidence="1">
    <location>
        <begin position="217"/>
        <end position="233"/>
    </location>
</feature>
<dbReference type="eggNOG" id="ENOG502RT6R">
    <property type="taxonomic scope" value="Eukaryota"/>
</dbReference>
<dbReference type="RefSeq" id="XP_003330561.2">
    <property type="nucleotide sequence ID" value="XM_003330513.2"/>
</dbReference>
<proteinExistence type="predicted"/>
<dbReference type="STRING" id="418459.E3KPB7"/>
<dbReference type="InterPro" id="IPR036397">
    <property type="entry name" value="RNaseH_sf"/>
</dbReference>
<feature type="compositionally biased region" description="Basic residues" evidence="1">
    <location>
        <begin position="27"/>
        <end position="41"/>
    </location>
</feature>
<reference key="1">
    <citation type="submission" date="2007-01" db="EMBL/GenBank/DDBJ databases">
        <title>The Genome Sequence of Puccinia graminis f. sp. tritici Strain CRL 75-36-700-3.</title>
        <authorList>
            <consortium name="The Broad Institute Genome Sequencing Platform"/>
            <person name="Birren B."/>
            <person name="Lander E."/>
            <person name="Galagan J."/>
            <person name="Nusbaum C."/>
            <person name="Devon K."/>
            <person name="Cuomo C."/>
            <person name="Jaffe D."/>
            <person name="Butler J."/>
            <person name="Alvarez P."/>
            <person name="Gnerre S."/>
            <person name="Grabherr M."/>
            <person name="Mauceli E."/>
            <person name="Brockman W."/>
            <person name="Young S."/>
            <person name="LaButti K."/>
            <person name="Sykes S."/>
            <person name="DeCaprio D."/>
            <person name="Crawford M."/>
            <person name="Koehrsen M."/>
            <person name="Engels R."/>
            <person name="Montgomery P."/>
            <person name="Pearson M."/>
            <person name="Howarth C."/>
            <person name="Larson L."/>
            <person name="White J."/>
            <person name="Zeng Q."/>
            <person name="Kodira C."/>
            <person name="Yandava C."/>
            <person name="Alvarado L."/>
            <person name="O'Leary S."/>
            <person name="Szabo L."/>
            <person name="Dean R."/>
            <person name="Schein J."/>
        </authorList>
    </citation>
    <scope>NUCLEOTIDE SEQUENCE</scope>
    <source>
        <strain>CRL 75-36-700-3</strain>
    </source>
</reference>